<keyword evidence="2" id="KW-1185">Reference proteome</keyword>
<name>A0ACB8ATS2_9AGAM</name>
<dbReference type="Proteomes" id="UP000790377">
    <property type="component" value="Unassembled WGS sequence"/>
</dbReference>
<proteinExistence type="predicted"/>
<protein>
    <submittedName>
        <fullName evidence="1">Uncharacterized protein</fullName>
    </submittedName>
</protein>
<organism evidence="1 2">
    <name type="scientific">Hygrophoropsis aurantiaca</name>
    <dbReference type="NCBI Taxonomy" id="72124"/>
    <lineage>
        <taxon>Eukaryota</taxon>
        <taxon>Fungi</taxon>
        <taxon>Dikarya</taxon>
        <taxon>Basidiomycota</taxon>
        <taxon>Agaricomycotina</taxon>
        <taxon>Agaricomycetes</taxon>
        <taxon>Agaricomycetidae</taxon>
        <taxon>Boletales</taxon>
        <taxon>Coniophorineae</taxon>
        <taxon>Hygrophoropsidaceae</taxon>
        <taxon>Hygrophoropsis</taxon>
    </lineage>
</organism>
<evidence type="ECO:0000313" key="2">
    <source>
        <dbReference type="Proteomes" id="UP000790377"/>
    </source>
</evidence>
<dbReference type="EMBL" id="MU267591">
    <property type="protein sequence ID" value="KAH7916369.1"/>
    <property type="molecule type" value="Genomic_DNA"/>
</dbReference>
<comment type="caution">
    <text evidence="1">The sequence shown here is derived from an EMBL/GenBank/DDBJ whole genome shotgun (WGS) entry which is preliminary data.</text>
</comment>
<reference evidence="1" key="1">
    <citation type="journal article" date="2021" name="New Phytol.">
        <title>Evolutionary innovations through gain and loss of genes in the ectomycorrhizal Boletales.</title>
        <authorList>
            <person name="Wu G."/>
            <person name="Miyauchi S."/>
            <person name="Morin E."/>
            <person name="Kuo A."/>
            <person name="Drula E."/>
            <person name="Varga T."/>
            <person name="Kohler A."/>
            <person name="Feng B."/>
            <person name="Cao Y."/>
            <person name="Lipzen A."/>
            <person name="Daum C."/>
            <person name="Hundley H."/>
            <person name="Pangilinan J."/>
            <person name="Johnson J."/>
            <person name="Barry K."/>
            <person name="LaButti K."/>
            <person name="Ng V."/>
            <person name="Ahrendt S."/>
            <person name="Min B."/>
            <person name="Choi I.G."/>
            <person name="Park H."/>
            <person name="Plett J.M."/>
            <person name="Magnuson J."/>
            <person name="Spatafora J.W."/>
            <person name="Nagy L.G."/>
            <person name="Henrissat B."/>
            <person name="Grigoriev I.V."/>
            <person name="Yang Z.L."/>
            <person name="Xu J."/>
            <person name="Martin F.M."/>
        </authorList>
    </citation>
    <scope>NUCLEOTIDE SEQUENCE</scope>
    <source>
        <strain evidence="1">ATCC 28755</strain>
    </source>
</reference>
<evidence type="ECO:0000313" key="1">
    <source>
        <dbReference type="EMBL" id="KAH7916369.1"/>
    </source>
</evidence>
<accession>A0ACB8ATS2</accession>
<gene>
    <name evidence="1" type="ORF">BJ138DRAFT_462389</name>
</gene>
<sequence>MRHTHAGTKPQNPLRPSAGLQLAFGSALFTTYALFFFLVRWIIVSTHLVSNLLLPAFVALSSTFIRTSISCAIARRDAGAIGDISAQTLIASMSLFYFIAIYIVSSVMSVVAQFGSSLHPYNNEEPRLHKNSIQSGLAHRVIATHDGLYDIFPAIPSLALHIVTKLGV</sequence>